<keyword evidence="3" id="KW-1185">Reference proteome</keyword>
<dbReference type="STRING" id="44941.A0A397W8Z6"/>
<organism evidence="2 3">
    <name type="scientific">Gigaspora rosea</name>
    <dbReference type="NCBI Taxonomy" id="44941"/>
    <lineage>
        <taxon>Eukaryota</taxon>
        <taxon>Fungi</taxon>
        <taxon>Fungi incertae sedis</taxon>
        <taxon>Mucoromycota</taxon>
        <taxon>Glomeromycotina</taxon>
        <taxon>Glomeromycetes</taxon>
        <taxon>Diversisporales</taxon>
        <taxon>Gigasporaceae</taxon>
        <taxon>Gigaspora</taxon>
    </lineage>
</organism>
<dbReference type="InterPro" id="IPR027417">
    <property type="entry name" value="P-loop_NTPase"/>
</dbReference>
<sequence>MPERDLLLPGAKAESVAEYIYKIRDNSEKPRQFLGTDSEDGIEAIFTERQEHSLHEIIDGNDPLRHFIDFDLFQETLNKIEPKLTHKEAYYVLIRAFRELCIEIYPDWDIKTLTVANNSDQKKMSYHISTFGLQLKNITKVAVFTELVRKKLPVGLQANGIVDNIAKKSAFFLRILGTPKIIKDTGEHVRPKRAIMPKDGTIFDFMLRPPNDESEIVNSQILDSQILDILEKKVSNNCKSNAGTFGSEIEFIERLLEEYKIEGFEVLYPSPVLPDIFSLNRISEFQCPLSDQDTPAGTRKPSLKLVINEIVENKEKKYPLPEKLERSRISEPNDHFMWGDLIDMCISKNIFTRNEDNGLFFDMALKLDIAKYEIKITEYQGEPIELKILINQAVVEGLILYHNIDFLPYSPNTSPPNIKFFNLFLGFKAQLAKEINSTIMDPILWHVKNIISGGDEELSKYFWHWAGYLVRQPSKKPGTISVLRSLPGCGKNILIDFIGKQILGSELFYATSDLGKILERFNSCIQACKLIVMNEARMSSGDWHKYNDHLKSLVTEDYLTIERKGLEPKVLKDYAGFMVLNNIAYFKNLAKVLEHPDAPSVVMAYLLSLDISDWNPQDIPATKMKTDTMMEHLANPIRFIIDHISSWPENRTEKPICSNLYQDYRIWCERNGENSFTSKKFGKTLPTIVGDIEEFADSPQTEIPTNTSTDIPIFNVPEIVTSESERNIAEPLTTDYIEKEIEHTEPSDDKSVVIDNELCSKSPEIIESVNNEPEISPDLPANDELKSSNKEVNIQQKTYPPGYIPREERVARLRETAIKLQIYKDDGEPRSYTCIYDDEEWKEKITILQKNGYLWYVKDLAEFLQLPDIMDYYYPEQIRFINALSHPAIIPPIAIMESRPDIYRKWFITIVTKIVEKYNLNPEMGVSDLSKYTSEFFENLTDDRKRNQAHRRLRDVEGKYRIAVAKPPKSSEEEIIREITKRILQNRYGFSKDQVDDLFSIQKNVQPKSKTMHEVNIVISKRQSYLSSKDWVTREAIGEMAHRLLRDKLSIQDIRAEAYTLALSAKNANASSSHITEEANEIQQNQRKFGEAFEKIDYLDHFTLESVKERLDSYDTSSLPDLQALADVMIMLCIRPAELITLRITNAEVTGYAKNRGQANIPQKFRSMEKNQERAKELLTWIQRAISSGRIGNSGKPGVKWFNRFLKDYGLIPKYLRKMGAVYGVVIHETENMAHAYTIAGECLLHSSDNHSLLCKITL</sequence>
<evidence type="ECO:0000259" key="1">
    <source>
        <dbReference type="Pfam" id="PF19263"/>
    </source>
</evidence>
<dbReference type="OrthoDB" id="2425743at2759"/>
<proteinExistence type="predicted"/>
<gene>
    <name evidence="2" type="ORF">C2G38_2156797</name>
</gene>
<protein>
    <recommendedName>
        <fullName evidence="1">NrS-1 polymerase-like helicase domain-containing protein</fullName>
    </recommendedName>
</protein>
<dbReference type="InterPro" id="IPR045455">
    <property type="entry name" value="NrS-1_pol-like_helicase"/>
</dbReference>
<evidence type="ECO:0000313" key="2">
    <source>
        <dbReference type="EMBL" id="RIB28843.1"/>
    </source>
</evidence>
<comment type="caution">
    <text evidence="2">The sequence shown here is derived from an EMBL/GenBank/DDBJ whole genome shotgun (WGS) entry which is preliminary data.</text>
</comment>
<dbReference type="EMBL" id="QKWP01000053">
    <property type="protein sequence ID" value="RIB28843.1"/>
    <property type="molecule type" value="Genomic_DNA"/>
</dbReference>
<feature type="domain" description="NrS-1 polymerase-like helicase" evidence="1">
    <location>
        <begin position="483"/>
        <end position="582"/>
    </location>
</feature>
<name>A0A397W8Z6_9GLOM</name>
<dbReference type="AlphaFoldDB" id="A0A397W8Z6"/>
<evidence type="ECO:0000313" key="3">
    <source>
        <dbReference type="Proteomes" id="UP000266673"/>
    </source>
</evidence>
<reference evidence="2 3" key="1">
    <citation type="submission" date="2018-06" db="EMBL/GenBank/DDBJ databases">
        <title>Comparative genomics reveals the genomic features of Rhizophagus irregularis, R. cerebriforme, R. diaphanum and Gigaspora rosea, and their symbiotic lifestyle signature.</title>
        <authorList>
            <person name="Morin E."/>
            <person name="San Clemente H."/>
            <person name="Chen E.C.H."/>
            <person name="De La Providencia I."/>
            <person name="Hainaut M."/>
            <person name="Kuo A."/>
            <person name="Kohler A."/>
            <person name="Murat C."/>
            <person name="Tang N."/>
            <person name="Roy S."/>
            <person name="Loubradou J."/>
            <person name="Henrissat B."/>
            <person name="Grigoriev I.V."/>
            <person name="Corradi N."/>
            <person name="Roux C."/>
            <person name="Martin F.M."/>
        </authorList>
    </citation>
    <scope>NUCLEOTIDE SEQUENCE [LARGE SCALE GENOMIC DNA]</scope>
    <source>
        <strain evidence="2 3">DAOM 194757</strain>
    </source>
</reference>
<dbReference type="Gene3D" id="3.40.50.300">
    <property type="entry name" value="P-loop containing nucleotide triphosphate hydrolases"/>
    <property type="match status" value="1"/>
</dbReference>
<dbReference type="Pfam" id="PF19263">
    <property type="entry name" value="DUF5906"/>
    <property type="match status" value="1"/>
</dbReference>
<accession>A0A397W8Z6</accession>
<dbReference type="Proteomes" id="UP000266673">
    <property type="component" value="Unassembled WGS sequence"/>
</dbReference>